<proteinExistence type="inferred from homology"/>
<evidence type="ECO:0000256" key="5">
    <source>
        <dbReference type="ARBA" id="ARBA00022679"/>
    </source>
</evidence>
<feature type="binding site" evidence="8">
    <location>
        <position position="30"/>
    </location>
    <ligand>
        <name>3-phosphoshikimate</name>
        <dbReference type="ChEBI" id="CHEBI:145989"/>
    </ligand>
</feature>
<feature type="binding site" evidence="8">
    <location>
        <position position="202"/>
    </location>
    <ligand>
        <name>3-phosphoshikimate</name>
        <dbReference type="ChEBI" id="CHEBI:145989"/>
    </ligand>
</feature>
<dbReference type="PANTHER" id="PTHR21090">
    <property type="entry name" value="AROM/DEHYDROQUINATE SYNTHASE"/>
    <property type="match status" value="1"/>
</dbReference>
<evidence type="ECO:0000256" key="3">
    <source>
        <dbReference type="ARBA" id="ARBA00022490"/>
    </source>
</evidence>
<comment type="caution">
    <text evidence="10">The sequence shown here is derived from an EMBL/GenBank/DDBJ whole genome shotgun (WGS) entry which is preliminary data.</text>
</comment>
<organism evidence="10 11">
    <name type="scientific">Sediminivirga luteola</name>
    <dbReference type="NCBI Taxonomy" id="1774748"/>
    <lineage>
        <taxon>Bacteria</taxon>
        <taxon>Bacillati</taxon>
        <taxon>Actinomycetota</taxon>
        <taxon>Actinomycetes</taxon>
        <taxon>Micrococcales</taxon>
        <taxon>Brevibacteriaceae</taxon>
        <taxon>Sediminivirga</taxon>
    </lineage>
</organism>
<comment type="similarity">
    <text evidence="2 8">Belongs to the EPSP synthase family.</text>
</comment>
<dbReference type="PROSITE" id="PS00885">
    <property type="entry name" value="EPSP_SYNTHASE_2"/>
    <property type="match status" value="1"/>
</dbReference>
<dbReference type="FunFam" id="3.65.10.10:FF:000011">
    <property type="entry name" value="3-phosphoshikimate 1-carboxyvinyltransferase"/>
    <property type="match status" value="1"/>
</dbReference>
<dbReference type="UniPathway" id="UPA00053">
    <property type="reaction ID" value="UER00089"/>
</dbReference>
<evidence type="ECO:0000256" key="4">
    <source>
        <dbReference type="ARBA" id="ARBA00022605"/>
    </source>
</evidence>
<feature type="binding site" evidence="8">
    <location>
        <position position="173"/>
    </location>
    <ligand>
        <name>3-phosphoshikimate</name>
        <dbReference type="ChEBI" id="CHEBI:145989"/>
    </ligand>
</feature>
<feature type="binding site" evidence="8">
    <location>
        <position position="29"/>
    </location>
    <ligand>
        <name>phosphoenolpyruvate</name>
        <dbReference type="ChEBI" id="CHEBI:58702"/>
    </ligand>
</feature>
<feature type="binding site" evidence="8">
    <location>
        <position position="100"/>
    </location>
    <ligand>
        <name>phosphoenolpyruvate</name>
        <dbReference type="ChEBI" id="CHEBI:58702"/>
    </ligand>
</feature>
<comment type="catalytic activity">
    <reaction evidence="7">
        <text>3-phosphoshikimate + phosphoenolpyruvate = 5-O-(1-carboxyvinyl)-3-phosphoshikimate + phosphate</text>
        <dbReference type="Rhea" id="RHEA:21256"/>
        <dbReference type="ChEBI" id="CHEBI:43474"/>
        <dbReference type="ChEBI" id="CHEBI:57701"/>
        <dbReference type="ChEBI" id="CHEBI:58702"/>
        <dbReference type="ChEBI" id="CHEBI:145989"/>
        <dbReference type="EC" id="2.5.1.19"/>
    </reaction>
    <physiologicalReaction direction="left-to-right" evidence="7">
        <dbReference type="Rhea" id="RHEA:21257"/>
    </physiologicalReaction>
</comment>
<dbReference type="EMBL" id="BMFY01000003">
    <property type="protein sequence ID" value="GGA07592.1"/>
    <property type="molecule type" value="Genomic_DNA"/>
</dbReference>
<feature type="binding site" evidence="8">
    <location>
        <position position="128"/>
    </location>
    <ligand>
        <name>phosphoenolpyruvate</name>
        <dbReference type="ChEBI" id="CHEBI:58702"/>
    </ligand>
</feature>
<feature type="domain" description="Enolpyruvate transferase" evidence="9">
    <location>
        <begin position="16"/>
        <end position="421"/>
    </location>
</feature>
<keyword evidence="6 8" id="KW-0057">Aromatic amino acid biosynthesis</keyword>
<dbReference type="EC" id="2.5.1.19" evidence="8"/>
<comment type="function">
    <text evidence="8">Catalyzes the transfer of the enolpyruvyl moiety of phosphoenolpyruvate (PEP) to the 5-hydroxyl of shikimate-3-phosphate (S3P) to produce enolpyruvyl shikimate-3-phosphate and inorganic phosphate.</text>
</comment>
<accession>A0A8J2XJR2</accession>
<dbReference type="PROSITE" id="PS00104">
    <property type="entry name" value="EPSP_SYNTHASE_1"/>
    <property type="match status" value="1"/>
</dbReference>
<dbReference type="GO" id="GO:0009073">
    <property type="term" value="P:aromatic amino acid family biosynthetic process"/>
    <property type="evidence" value="ECO:0007669"/>
    <property type="project" value="UniProtKB-KW"/>
</dbReference>
<comment type="caution">
    <text evidence="8">Lacks conserved residue(s) required for the propagation of feature annotation.</text>
</comment>
<reference evidence="10" key="2">
    <citation type="submission" date="2020-09" db="EMBL/GenBank/DDBJ databases">
        <authorList>
            <person name="Sun Q."/>
            <person name="Zhou Y."/>
        </authorList>
    </citation>
    <scope>NUCLEOTIDE SEQUENCE</scope>
    <source>
        <strain evidence="10">CGMCC 1.12785</strain>
    </source>
</reference>
<evidence type="ECO:0000256" key="8">
    <source>
        <dbReference type="HAMAP-Rule" id="MF_00210"/>
    </source>
</evidence>
<feature type="binding site" evidence="8">
    <location>
        <position position="174"/>
    </location>
    <ligand>
        <name>3-phosphoshikimate</name>
        <dbReference type="ChEBI" id="CHEBI:145989"/>
    </ligand>
</feature>
<keyword evidence="5 8" id="KW-0808">Transferase</keyword>
<feature type="binding site" evidence="8">
    <location>
        <position position="344"/>
    </location>
    <ligand>
        <name>3-phosphoshikimate</name>
        <dbReference type="ChEBI" id="CHEBI:145989"/>
    </ligand>
</feature>
<feature type="binding site" evidence="8">
    <location>
        <position position="414"/>
    </location>
    <ligand>
        <name>phosphoenolpyruvate</name>
        <dbReference type="ChEBI" id="CHEBI:58702"/>
    </ligand>
</feature>
<dbReference type="SUPFAM" id="SSF55205">
    <property type="entry name" value="EPT/RTPC-like"/>
    <property type="match status" value="1"/>
</dbReference>
<name>A0A8J2XJR2_9MICO</name>
<dbReference type="NCBIfam" id="TIGR01356">
    <property type="entry name" value="aroA"/>
    <property type="match status" value="1"/>
</dbReference>
<feature type="binding site" evidence="8">
    <location>
        <position position="175"/>
    </location>
    <ligand>
        <name>phosphoenolpyruvate</name>
        <dbReference type="ChEBI" id="CHEBI:58702"/>
    </ligand>
</feature>
<evidence type="ECO:0000256" key="1">
    <source>
        <dbReference type="ARBA" id="ARBA00004811"/>
    </source>
</evidence>
<feature type="binding site" evidence="8">
    <location>
        <position position="348"/>
    </location>
    <ligand>
        <name>phosphoenolpyruvate</name>
        <dbReference type="ChEBI" id="CHEBI:58702"/>
    </ligand>
</feature>
<dbReference type="PANTHER" id="PTHR21090:SF5">
    <property type="entry name" value="PENTAFUNCTIONAL AROM POLYPEPTIDE"/>
    <property type="match status" value="1"/>
</dbReference>
<keyword evidence="3 8" id="KW-0963">Cytoplasm</keyword>
<comment type="subcellular location">
    <subcellularLocation>
        <location evidence="8">Cytoplasm</location>
    </subcellularLocation>
</comment>
<dbReference type="FunFam" id="3.65.10.10:FF:000010">
    <property type="entry name" value="3-phosphoshikimate 1-carboxyvinyltransferase"/>
    <property type="match status" value="1"/>
</dbReference>
<protein>
    <recommendedName>
        <fullName evidence="8">3-phosphoshikimate 1-carboxyvinyltransferase</fullName>
        <ecNumber evidence="8">2.5.1.19</ecNumber>
    </recommendedName>
    <alternativeName>
        <fullName evidence="8">5-enolpyruvylshikimate-3-phosphate synthase</fullName>
        <shortName evidence="8">EPSP synthase</shortName>
        <shortName evidence="8">EPSPS</shortName>
    </alternativeName>
</protein>
<dbReference type="CDD" id="cd01556">
    <property type="entry name" value="EPSP_synthase"/>
    <property type="match status" value="1"/>
</dbReference>
<dbReference type="InterPro" id="IPR013792">
    <property type="entry name" value="RNA3'P_cycl/enolpyr_Trfase_a/b"/>
</dbReference>
<dbReference type="RefSeq" id="WP_188549635.1">
    <property type="nucleotide sequence ID" value="NZ_BMFY01000003.1"/>
</dbReference>
<dbReference type="GO" id="GO:0008652">
    <property type="term" value="P:amino acid biosynthetic process"/>
    <property type="evidence" value="ECO:0007669"/>
    <property type="project" value="UniProtKB-KW"/>
</dbReference>
<reference evidence="10" key="1">
    <citation type="journal article" date="2014" name="Int. J. Syst. Evol. Microbiol.">
        <title>Complete genome sequence of Corynebacterium casei LMG S-19264T (=DSM 44701T), isolated from a smear-ripened cheese.</title>
        <authorList>
            <consortium name="US DOE Joint Genome Institute (JGI-PGF)"/>
            <person name="Walter F."/>
            <person name="Albersmeier A."/>
            <person name="Kalinowski J."/>
            <person name="Ruckert C."/>
        </authorList>
    </citation>
    <scope>NUCLEOTIDE SEQUENCE</scope>
    <source>
        <strain evidence="10">CGMCC 1.12785</strain>
    </source>
</reference>
<comment type="pathway">
    <text evidence="1 8">Metabolic intermediate biosynthesis; chorismate biosynthesis; chorismate from D-erythrose 4-phosphate and phosphoenolpyruvate: step 6/7.</text>
</comment>
<keyword evidence="11" id="KW-1185">Reference proteome</keyword>
<dbReference type="InterPro" id="IPR006264">
    <property type="entry name" value="EPSP_synthase"/>
</dbReference>
<dbReference type="GO" id="GO:0003866">
    <property type="term" value="F:3-phosphoshikimate 1-carboxyvinyltransferase activity"/>
    <property type="evidence" value="ECO:0007669"/>
    <property type="project" value="UniProtKB-UniRule"/>
</dbReference>
<evidence type="ECO:0000256" key="2">
    <source>
        <dbReference type="ARBA" id="ARBA00009948"/>
    </source>
</evidence>
<dbReference type="InterPro" id="IPR036968">
    <property type="entry name" value="Enolpyruvate_Tfrase_sf"/>
</dbReference>
<dbReference type="HAMAP" id="MF_00210">
    <property type="entry name" value="EPSP_synth"/>
    <property type="match status" value="1"/>
</dbReference>
<dbReference type="GO" id="GO:0009423">
    <property type="term" value="P:chorismate biosynthetic process"/>
    <property type="evidence" value="ECO:0007669"/>
    <property type="project" value="UniProtKB-UniRule"/>
</dbReference>
<feature type="binding site" evidence="8">
    <location>
        <position position="29"/>
    </location>
    <ligand>
        <name>3-phosphoshikimate</name>
        <dbReference type="ChEBI" id="CHEBI:145989"/>
    </ligand>
</feature>
<dbReference type="InterPro" id="IPR023193">
    <property type="entry name" value="EPSP_synthase_CS"/>
</dbReference>
<feature type="binding site" evidence="8">
    <location>
        <position position="34"/>
    </location>
    <ligand>
        <name>3-phosphoshikimate</name>
        <dbReference type="ChEBI" id="CHEBI:145989"/>
    </ligand>
</feature>
<dbReference type="PIRSF" id="PIRSF000505">
    <property type="entry name" value="EPSPS"/>
    <property type="match status" value="1"/>
</dbReference>
<keyword evidence="4 8" id="KW-0028">Amino-acid biosynthesis</keyword>
<evidence type="ECO:0000256" key="6">
    <source>
        <dbReference type="ARBA" id="ARBA00023141"/>
    </source>
</evidence>
<gene>
    <name evidence="10" type="primary">aroA1</name>
    <name evidence="8" type="synonym">aroA</name>
    <name evidence="10" type="ORF">GCM10011333_07910</name>
</gene>
<dbReference type="InterPro" id="IPR001986">
    <property type="entry name" value="Enolpyruvate_Tfrase_dom"/>
</dbReference>
<feature type="binding site" evidence="8">
    <location>
        <position position="389"/>
    </location>
    <ligand>
        <name>phosphoenolpyruvate</name>
        <dbReference type="ChEBI" id="CHEBI:58702"/>
    </ligand>
</feature>
<sequence>MASERPQDLWPAPLAGGPVRARIAVPGSKSLTNRYLILAALAEAPSRLRRPLRSRDTALMAGALEALGAQVHKDDDSWTVVPLPDSPAAGEARVDCGLAGTVMRFIPPVAALSRRDVVLDGDPGARTRPMAALIDALTGLGVKTRSADGYLPLRLSAPEGVRGGDIAIDASASSQFVSALLLSGGGFDLGVTVRHTGQTLPSRPHIDMTLETLSDVGVVHSEPQPGVWEVDPGRPRSFDVLIEPDLSNATPFLAAALVTGGRVTVPDWPAHTHQAGDAFRWIAEAFGGTAELDRDGLHVTGPGALNGVDLDLGDVGELTPTVAALAALADGPSRLRGIAHLRGHETDRLMALTTEINRLGGDAEETADGLLIRPRALRGGRFETYHDHRMAHAGAILGLAVPGVDVVDIATTGKTLPQFPELWAQLLSGAAA</sequence>
<evidence type="ECO:0000259" key="9">
    <source>
        <dbReference type="Pfam" id="PF00275"/>
    </source>
</evidence>
<feature type="active site" description="Proton acceptor" evidence="8">
    <location>
        <position position="317"/>
    </location>
</feature>
<evidence type="ECO:0000313" key="10">
    <source>
        <dbReference type="EMBL" id="GGA07592.1"/>
    </source>
</evidence>
<dbReference type="Pfam" id="PF00275">
    <property type="entry name" value="EPSP_synthase"/>
    <property type="match status" value="1"/>
</dbReference>
<evidence type="ECO:0000256" key="7">
    <source>
        <dbReference type="ARBA" id="ARBA00044633"/>
    </source>
</evidence>
<dbReference type="GO" id="GO:0005737">
    <property type="term" value="C:cytoplasm"/>
    <property type="evidence" value="ECO:0007669"/>
    <property type="project" value="UniProtKB-SubCell"/>
</dbReference>
<feature type="binding site" evidence="8">
    <location>
        <position position="317"/>
    </location>
    <ligand>
        <name>3-phosphoshikimate</name>
        <dbReference type="ChEBI" id="CHEBI:145989"/>
    </ligand>
</feature>
<dbReference type="AlphaFoldDB" id="A0A8J2XJR2"/>
<dbReference type="Gene3D" id="3.65.10.10">
    <property type="entry name" value="Enolpyruvate transferase domain"/>
    <property type="match status" value="2"/>
</dbReference>
<dbReference type="Proteomes" id="UP000616114">
    <property type="component" value="Unassembled WGS sequence"/>
</dbReference>
<comment type="subunit">
    <text evidence="8">Monomer.</text>
</comment>
<evidence type="ECO:0000313" key="11">
    <source>
        <dbReference type="Proteomes" id="UP000616114"/>
    </source>
</evidence>
<feature type="binding site" evidence="8">
    <location>
        <position position="175"/>
    </location>
    <ligand>
        <name>3-phosphoshikimate</name>
        <dbReference type="ChEBI" id="CHEBI:145989"/>
    </ligand>
</feature>